<gene>
    <name evidence="2" type="ORF">A2494_04290</name>
</gene>
<dbReference type="EMBL" id="MHLU01000110">
    <property type="protein sequence ID" value="OGZ18094.1"/>
    <property type="molecule type" value="Genomic_DNA"/>
</dbReference>
<dbReference type="AlphaFoldDB" id="A0A1G2DWW7"/>
<organism evidence="2 3">
    <name type="scientific">Candidatus Lloydbacteria bacterium RIFOXYC12_FULL_46_25</name>
    <dbReference type="NCBI Taxonomy" id="1798670"/>
    <lineage>
        <taxon>Bacteria</taxon>
        <taxon>Candidatus Lloydiibacteriota</taxon>
    </lineage>
</organism>
<keyword evidence="1" id="KW-0472">Membrane</keyword>
<name>A0A1G2DWW7_9BACT</name>
<protein>
    <submittedName>
        <fullName evidence="2">Uncharacterized protein</fullName>
    </submittedName>
</protein>
<dbReference type="Proteomes" id="UP000178106">
    <property type="component" value="Unassembled WGS sequence"/>
</dbReference>
<reference evidence="2 3" key="1">
    <citation type="journal article" date="2016" name="Nat. Commun.">
        <title>Thousands of microbial genomes shed light on interconnected biogeochemical processes in an aquifer system.</title>
        <authorList>
            <person name="Anantharaman K."/>
            <person name="Brown C.T."/>
            <person name="Hug L.A."/>
            <person name="Sharon I."/>
            <person name="Castelle C.J."/>
            <person name="Probst A.J."/>
            <person name="Thomas B.C."/>
            <person name="Singh A."/>
            <person name="Wilkins M.J."/>
            <person name="Karaoz U."/>
            <person name="Brodie E.L."/>
            <person name="Williams K.H."/>
            <person name="Hubbard S.S."/>
            <person name="Banfield J.F."/>
        </authorList>
    </citation>
    <scope>NUCLEOTIDE SEQUENCE [LARGE SCALE GENOMIC DNA]</scope>
</reference>
<keyword evidence="1" id="KW-1133">Transmembrane helix</keyword>
<evidence type="ECO:0000256" key="1">
    <source>
        <dbReference type="SAM" id="Phobius"/>
    </source>
</evidence>
<accession>A0A1G2DWW7</accession>
<proteinExistence type="predicted"/>
<feature type="transmembrane region" description="Helical" evidence="1">
    <location>
        <begin position="16"/>
        <end position="43"/>
    </location>
</feature>
<comment type="caution">
    <text evidence="2">The sequence shown here is derived from an EMBL/GenBank/DDBJ whole genome shotgun (WGS) entry which is preliminary data.</text>
</comment>
<evidence type="ECO:0000313" key="3">
    <source>
        <dbReference type="Proteomes" id="UP000178106"/>
    </source>
</evidence>
<keyword evidence="1" id="KW-0812">Transmembrane</keyword>
<sequence length="111" mass="12313">MVKTLIAQFEENDRGIFWMLAALLGISVALYLYFLSVSIGAVIARKSGEQSIGVITSKISMLETTYVALDRRIDPALAREQGFIDISVPKYITQDTSKNTTLTLRERGGVR</sequence>
<evidence type="ECO:0000313" key="2">
    <source>
        <dbReference type="EMBL" id="OGZ18094.1"/>
    </source>
</evidence>